<dbReference type="Gene3D" id="3.90.870.50">
    <property type="match status" value="1"/>
</dbReference>
<dbReference type="InterPro" id="IPR055128">
    <property type="entry name" value="HypF_C_2"/>
</dbReference>
<dbReference type="Proteomes" id="UP000269019">
    <property type="component" value="Chromosome"/>
</dbReference>
<organism evidence="6 7">
    <name type="scientific">Corynebacterium choanae</name>
    <dbReference type="NCBI Taxonomy" id="1862358"/>
    <lineage>
        <taxon>Bacteria</taxon>
        <taxon>Bacillati</taxon>
        <taxon>Actinomycetota</taxon>
        <taxon>Actinomycetes</taxon>
        <taxon>Mycobacteriales</taxon>
        <taxon>Corynebacteriaceae</taxon>
        <taxon>Corynebacterium</taxon>
    </lineage>
</organism>
<evidence type="ECO:0000256" key="2">
    <source>
        <dbReference type="PROSITE-ProRule" id="PRU00520"/>
    </source>
</evidence>
<evidence type="ECO:0000256" key="1">
    <source>
        <dbReference type="ARBA" id="ARBA00008097"/>
    </source>
</evidence>
<dbReference type="Gene3D" id="3.30.110.120">
    <property type="match status" value="1"/>
</dbReference>
<feature type="region of interest" description="Disordered" evidence="3">
    <location>
        <begin position="569"/>
        <end position="593"/>
    </location>
</feature>
<comment type="similarity">
    <text evidence="1">Belongs to the carbamoyltransferase HypF family.</text>
</comment>
<sequence length="1050" mass="110102">MAVCRRRILLQGIVQGVGFRPFVARVAADFSLLGEVGNDERQVFIVLQGDQEQVDDAVDAIISNPPPLAAIVSVTQEDLDPDPRLQTFSIVPSAHADGGRTLLPADVATCQDCMDETCDPHNRRFRYPFTTCTNCGPRLSIIEGVPYDRPLTTLAGFPLCHQCAAEYADPGDRRYHAQPISCCDCGPTLWVEPGTATNPDMVPGLVDVLASLALGANGATSDAKGNPDSRGGQAQATSGSPAQDAPGEPTTLSPFAQFIAKTAAHQRRGDGSDRAIQQPATPASEAVAVKHVHQSSFSLNRDNSSPYAGEEPPAATRLSDRRDACSQALRKARAVIAAGGIVAVKGIGGFHLVVDAANEQAVSRLRRLKQRPHKPLAVMVTDIQAAEKLVVLNENTAGLIASPARPIVVAPLVADAPLAPSIAPGLSECGVMIAYSPLHQMLCDTPIVATSANLSGEPVIYRNEDARAGLAPLVDCFLFHDRPIATPVEDSVFRGLTPIRRSRGYAPLPVLPTRTPTTSTTTLETSTTQTLNHDVQHEVFAAGTWHPLVSGGLKQSPQQERAAATLHITSATTPTATATASDSAGDSDSVGAGADPAAGSLPVVVATGGHMKNTVTVVDGQYLFASPHVGEMTSLAARTSWRRAVDTLLSARDVTPQIIVTDRHPDYATTSLGEELGREHACEVVSIQHHLAHALALACEYGITGGTLVVLTIDGTGYGLDGTIWGAEILTLTSSDHPLPQTGTHAPPHGAADTIATPPAQGETTLSLFGFSPTPSPLSIWQRTWHATPFPLIGGDAAVRQPWRIVAGIALQEKLDLSWLLDELAPKDAQHVVAAHYTDGSFVTTTSLGRLVDAAAAILHATARRCGLSGIVAGGGGQTYDGQAACEFEQFAATGKVERTAALSTGVLQQAARAQTPATTLSVLKDYIARLHTIAADKQREPDACRQQLADASRIFLFDIAVVLASALQSITTAAHTQLAGPVHVGISGGAAANHLLCDDIAFIVRCYSASDHPSLHLLEHRIIPCGDGGISIGQAYGATLAMTGSNESV</sequence>
<dbReference type="PROSITE" id="PS51163">
    <property type="entry name" value="YRDC"/>
    <property type="match status" value="1"/>
</dbReference>
<dbReference type="PROSITE" id="PS51160">
    <property type="entry name" value="ACYLPHOSPHATASE_3"/>
    <property type="match status" value="1"/>
</dbReference>
<dbReference type="InterPro" id="IPR017968">
    <property type="entry name" value="Acylphosphatase_CS"/>
</dbReference>
<dbReference type="EC" id="2.1.3.-" evidence="6"/>
<dbReference type="InterPro" id="IPR001792">
    <property type="entry name" value="Acylphosphatase-like_dom"/>
</dbReference>
<dbReference type="InterPro" id="IPR011125">
    <property type="entry name" value="Znf_HypF"/>
</dbReference>
<feature type="region of interest" description="Disordered" evidence="3">
    <location>
        <begin position="219"/>
        <end position="320"/>
    </location>
</feature>
<dbReference type="Pfam" id="PF00708">
    <property type="entry name" value="Acylphosphatase"/>
    <property type="match status" value="1"/>
</dbReference>
<dbReference type="Pfam" id="PF22521">
    <property type="entry name" value="HypF_C_2"/>
    <property type="match status" value="1"/>
</dbReference>
<keyword evidence="6" id="KW-0808">Transferase</keyword>
<dbReference type="Gene3D" id="3.90.870.40">
    <property type="match status" value="1"/>
</dbReference>
<dbReference type="InterPro" id="IPR036046">
    <property type="entry name" value="Acylphosphatase-like_dom_sf"/>
</dbReference>
<dbReference type="KEGG" id="ccho:CCHOA_09715"/>
<dbReference type="PANTHER" id="PTHR42959">
    <property type="entry name" value="CARBAMOYLTRANSFERASE"/>
    <property type="match status" value="1"/>
</dbReference>
<protein>
    <submittedName>
        <fullName evidence="6">Carbamoyltransferase HypF</fullName>
        <ecNumber evidence="6">2.1.3.-</ecNumber>
    </submittedName>
</protein>
<feature type="domain" description="Acylphosphatase-like" evidence="4">
    <location>
        <begin position="5"/>
        <end position="92"/>
    </location>
</feature>
<evidence type="ECO:0000259" key="4">
    <source>
        <dbReference type="PROSITE" id="PS51160"/>
    </source>
</evidence>
<dbReference type="AlphaFoldDB" id="A0A3G6J8K5"/>
<proteinExistence type="inferred from homology"/>
<dbReference type="GO" id="GO:0016743">
    <property type="term" value="F:carboxyl- or carbamoyltransferase activity"/>
    <property type="evidence" value="ECO:0007669"/>
    <property type="project" value="TreeGrafter"/>
</dbReference>
<evidence type="ECO:0000313" key="7">
    <source>
        <dbReference type="Proteomes" id="UP000269019"/>
    </source>
</evidence>
<dbReference type="InterPro" id="IPR051060">
    <property type="entry name" value="Carbamoyltrans_HypF-like"/>
</dbReference>
<dbReference type="PANTHER" id="PTHR42959:SF1">
    <property type="entry name" value="CARBAMOYLTRANSFERASE HYPF"/>
    <property type="match status" value="1"/>
</dbReference>
<name>A0A3G6J8K5_9CORY</name>
<evidence type="ECO:0000259" key="5">
    <source>
        <dbReference type="PROSITE" id="PS51163"/>
    </source>
</evidence>
<dbReference type="InterPro" id="IPR017945">
    <property type="entry name" value="DHBP_synth_RibB-like_a/b_dom"/>
</dbReference>
<evidence type="ECO:0000256" key="3">
    <source>
        <dbReference type="SAM" id="MobiDB-lite"/>
    </source>
</evidence>
<feature type="domain" description="YrdC-like" evidence="5">
    <location>
        <begin position="326"/>
        <end position="504"/>
    </location>
</feature>
<dbReference type="Gene3D" id="1.10.357.160">
    <property type="match status" value="1"/>
</dbReference>
<dbReference type="GO" id="GO:0003725">
    <property type="term" value="F:double-stranded RNA binding"/>
    <property type="evidence" value="ECO:0007669"/>
    <property type="project" value="InterPro"/>
</dbReference>
<dbReference type="SUPFAM" id="SSF54975">
    <property type="entry name" value="Acylphosphatase/BLUF domain-like"/>
    <property type="match status" value="1"/>
</dbReference>
<keyword evidence="7" id="KW-1185">Reference proteome</keyword>
<feature type="compositionally biased region" description="Polar residues" evidence="3">
    <location>
        <begin position="294"/>
        <end position="306"/>
    </location>
</feature>
<dbReference type="Pfam" id="PF01300">
    <property type="entry name" value="Sua5_yciO_yrdC"/>
    <property type="match status" value="1"/>
</dbReference>
<dbReference type="SUPFAM" id="SSF55821">
    <property type="entry name" value="YrdC/RibB"/>
    <property type="match status" value="1"/>
</dbReference>
<feature type="compositionally biased region" description="Polar residues" evidence="3">
    <location>
        <begin position="232"/>
        <end position="241"/>
    </location>
</feature>
<dbReference type="OrthoDB" id="9808093at2"/>
<dbReference type="InterPro" id="IPR006070">
    <property type="entry name" value="Sua5-like_dom"/>
</dbReference>
<dbReference type="EMBL" id="CP033896">
    <property type="protein sequence ID" value="AZA14326.1"/>
    <property type="molecule type" value="Genomic_DNA"/>
</dbReference>
<dbReference type="RefSeq" id="WP_123929534.1">
    <property type="nucleotide sequence ID" value="NZ_JBHSQT010000010.1"/>
</dbReference>
<evidence type="ECO:0000313" key="6">
    <source>
        <dbReference type="EMBL" id="AZA14326.1"/>
    </source>
</evidence>
<dbReference type="Pfam" id="PF07503">
    <property type="entry name" value="zf-HYPF"/>
    <property type="match status" value="2"/>
</dbReference>
<reference evidence="6 7" key="1">
    <citation type="submission" date="2018-11" db="EMBL/GenBank/DDBJ databases">
        <authorList>
            <person name="Kleinhagauer T."/>
            <person name="Glaeser S.P."/>
            <person name="Spergser J."/>
            <person name="Ruckert C."/>
            <person name="Kaempfer P."/>
            <person name="Busse H.-J."/>
        </authorList>
    </citation>
    <scope>NUCLEOTIDE SEQUENCE [LARGE SCALE GENOMIC DNA]</scope>
    <source>
        <strain evidence="6 7">200CH</strain>
    </source>
</reference>
<dbReference type="Pfam" id="PF17788">
    <property type="entry name" value="HypF_C"/>
    <property type="match status" value="1"/>
</dbReference>
<gene>
    <name evidence="6" type="primary">hypF</name>
    <name evidence="6" type="ORF">CCHOA_09715</name>
</gene>
<dbReference type="GO" id="GO:0051604">
    <property type="term" value="P:protein maturation"/>
    <property type="evidence" value="ECO:0007669"/>
    <property type="project" value="TreeGrafter"/>
</dbReference>
<dbReference type="GO" id="GO:0008270">
    <property type="term" value="F:zinc ion binding"/>
    <property type="evidence" value="ECO:0007669"/>
    <property type="project" value="InterPro"/>
</dbReference>
<accession>A0A3G6J8K5</accession>
<dbReference type="PROSITE" id="PS00150">
    <property type="entry name" value="ACYLPHOSPHATASE_1"/>
    <property type="match status" value="1"/>
</dbReference>
<comment type="caution">
    <text evidence="2">Lacks conserved residue(s) required for the propagation of feature annotation.</text>
</comment>
<dbReference type="Gene3D" id="3.30.420.360">
    <property type="match status" value="1"/>
</dbReference>
<dbReference type="InterPro" id="IPR041440">
    <property type="entry name" value="HypF_C"/>
</dbReference>